<dbReference type="InterPro" id="IPR027417">
    <property type="entry name" value="P-loop_NTPase"/>
</dbReference>
<dbReference type="InterPro" id="IPR029052">
    <property type="entry name" value="Metallo-depent_PP-like"/>
</dbReference>
<dbReference type="PANTHER" id="PTHR42850">
    <property type="entry name" value="METALLOPHOSPHOESTERASE"/>
    <property type="match status" value="1"/>
</dbReference>
<keyword evidence="3" id="KW-0418">Kinase</keyword>
<dbReference type="InterPro" id="IPR024028">
    <property type="entry name" value="PNKP_bac"/>
</dbReference>
<feature type="domain" description="Calcineurin-like phosphoesterase" evidence="1">
    <location>
        <begin position="182"/>
        <end position="374"/>
    </location>
</feature>
<dbReference type="GO" id="GO:0016301">
    <property type="term" value="F:kinase activity"/>
    <property type="evidence" value="ECO:0007669"/>
    <property type="project" value="UniProtKB-KW"/>
</dbReference>
<dbReference type="Pfam" id="PF13671">
    <property type="entry name" value="AAA_33"/>
    <property type="match status" value="1"/>
</dbReference>
<dbReference type="InterPro" id="IPR004843">
    <property type="entry name" value="Calcineurin-like_PHP"/>
</dbReference>
<evidence type="ECO:0000313" key="4">
    <source>
        <dbReference type="Proteomes" id="UP000437736"/>
    </source>
</evidence>
<dbReference type="Gene3D" id="3.30.470.30">
    <property type="entry name" value="DNA ligase/mRNA capping enzyme"/>
    <property type="match status" value="2"/>
</dbReference>
<gene>
    <name evidence="3" type="ORF">GHK86_04360</name>
</gene>
<dbReference type="Pfam" id="PF00149">
    <property type="entry name" value="Metallophos"/>
    <property type="match status" value="1"/>
</dbReference>
<protein>
    <submittedName>
        <fullName evidence="3">Polynucleotide kinase-phosphatase</fullName>
    </submittedName>
</protein>
<dbReference type="InterPro" id="IPR050126">
    <property type="entry name" value="Ap4A_hydrolase"/>
</dbReference>
<evidence type="ECO:0000313" key="3">
    <source>
        <dbReference type="EMBL" id="MST31959.1"/>
    </source>
</evidence>
<organism evidence="3 4">
    <name type="scientific">Acidiferrimicrobium australe</name>
    <dbReference type="NCBI Taxonomy" id="2664430"/>
    <lineage>
        <taxon>Bacteria</taxon>
        <taxon>Bacillati</taxon>
        <taxon>Actinomycetota</taxon>
        <taxon>Acidimicrobiia</taxon>
        <taxon>Acidimicrobiales</taxon>
        <taxon>Acidimicrobiaceae</taxon>
        <taxon>Acidiferrimicrobium</taxon>
    </lineage>
</organism>
<sequence>MARIELPELCLVALVGTTGSGKSSFAAKHFARSEVLSSDFCRRLVADSENDQSATEAAFEVLHFIAAKRLAAGRIVVVDATNVQPEARKSLVALAKRHHVFAVAIVLDVPEAVCAERNAARPDRDFGRHVLRNQRSQLRRSLSNLRREGFHRNWVLHGTDEIDAAVIERVPLWTDRRPDHGPFDVIGDVHGCYDELVELLGTLGYQVDPDGTDAAHPDGRRALFVGDLVDRGPASTAVLRLAMGMVATGHALAVPGNHEAKLARALKGANVTTGHGLAETLAQLAAEPPEFSLQVVGFIDDLVSHLVLDDGRLVVAHAGMREDMAGRSSGAVRSFALYGDTTGETDEYGLPVRYPWAQDYRGAATVVYGHTPVPEVVWLNNTICIDTGCVFGGQLTALRWPERDLVSVPARRQYWEPVRPLAPEATDTDPTADREPTDLDITDVLGKKIIATRLTGHTVTIREENAVAALEVMSRFAADPRWLVYLPPTMAPTATSARPGLLEHPDEAFAGYRRDGVSQVVCEEKHMGSRAVVVVCRDPGVAAARFAVADGTSGAVLTRTGRPFLDTPEQTDELLAKVRAGIAATGLWDELASDWVVLDCELLPWSAKAGELLRRQYAPVGAAATATLAAEAAVLAAAAVRGVDLGDQASAHGDRLAMAERYVEAYRRYCWPASGIDDLRLAPFQVLAAEGAVHALTPHRWHLDVLDRLAASDPATFRATRNLTVDLDDPASRAVGADWWEQLTGAGGEGMVVKPANTVHRTDRGVTQPAIKVRGQDYLRIIYGPEYTTQANLTRLRERGLGHKRTLALREYALGIEALERFVAGEPLHRVHECVFGVLALESEPVDPRL</sequence>
<comment type="caution">
    <text evidence="3">The sequence shown here is derived from an EMBL/GenBank/DDBJ whole genome shotgun (WGS) entry which is preliminary data.</text>
</comment>
<dbReference type="InterPro" id="IPR032380">
    <property type="entry name" value="PNKP_ligase_dom"/>
</dbReference>
<accession>A0ABW9QRB0</accession>
<evidence type="ECO:0000259" key="2">
    <source>
        <dbReference type="Pfam" id="PF16542"/>
    </source>
</evidence>
<dbReference type="PRINTS" id="PR00114">
    <property type="entry name" value="STPHPHTASE"/>
</dbReference>
<dbReference type="SUPFAM" id="SSF52540">
    <property type="entry name" value="P-loop containing nucleoside triphosphate hydrolases"/>
    <property type="match status" value="1"/>
</dbReference>
<evidence type="ECO:0000259" key="1">
    <source>
        <dbReference type="Pfam" id="PF00149"/>
    </source>
</evidence>
<keyword evidence="4" id="KW-1185">Reference proteome</keyword>
<dbReference type="InterPro" id="IPR006186">
    <property type="entry name" value="Ser/Thr-sp_prot-phosphatase"/>
</dbReference>
<reference evidence="3 4" key="1">
    <citation type="submission" date="2019-11" db="EMBL/GenBank/DDBJ databases">
        <title>Acidiferrimicrobium australis gen. nov., sp. nov., an acidophilic and obligately heterotrophic, member of the Actinobacteria that catalyses dissimilatory oxido- reduction of iron isolated from metal-rich acidic water in Chile.</title>
        <authorList>
            <person name="Gonzalez D."/>
            <person name="Huber K."/>
            <person name="Hedrich S."/>
            <person name="Rojas-Villalobos C."/>
            <person name="Quatrini R."/>
            <person name="Dinamarca M.A."/>
            <person name="Schwarz A."/>
            <person name="Canales C."/>
            <person name="Nancucheo I."/>
        </authorList>
    </citation>
    <scope>NUCLEOTIDE SEQUENCE [LARGE SCALE GENOMIC DNA]</scope>
    <source>
        <strain evidence="3 4">USS-CCA1</strain>
    </source>
</reference>
<dbReference type="SUPFAM" id="SSF56300">
    <property type="entry name" value="Metallo-dependent phosphatases"/>
    <property type="match status" value="1"/>
</dbReference>
<name>A0ABW9QRB0_9ACTN</name>
<proteinExistence type="predicted"/>
<dbReference type="Pfam" id="PF16542">
    <property type="entry name" value="PNKP_ligase"/>
    <property type="match status" value="1"/>
</dbReference>
<dbReference type="Gene3D" id="3.60.21.10">
    <property type="match status" value="1"/>
</dbReference>
<dbReference type="NCBIfam" id="TIGR04075">
    <property type="entry name" value="bacter_Pnkp"/>
    <property type="match status" value="1"/>
</dbReference>
<dbReference type="InterPro" id="IPR041780">
    <property type="entry name" value="MPP_PrpE-like"/>
</dbReference>
<dbReference type="Gene3D" id="3.40.50.300">
    <property type="entry name" value="P-loop containing nucleotide triphosphate hydrolases"/>
    <property type="match status" value="1"/>
</dbReference>
<dbReference type="PANTHER" id="PTHR42850:SF7">
    <property type="entry name" value="BIS(5'-NUCLEOSYL)-TETRAPHOSPHATASE PRPE [ASYMMETRICAL]"/>
    <property type="match status" value="1"/>
</dbReference>
<dbReference type="CDD" id="cd07423">
    <property type="entry name" value="MPP_Prp_like"/>
    <property type="match status" value="1"/>
</dbReference>
<dbReference type="Proteomes" id="UP000437736">
    <property type="component" value="Unassembled WGS sequence"/>
</dbReference>
<feature type="domain" description="Polynucleotide kinase-phosphatase ligase" evidence="2">
    <location>
        <begin position="468"/>
        <end position="845"/>
    </location>
</feature>
<dbReference type="SUPFAM" id="SSF56091">
    <property type="entry name" value="DNA ligase/mRNA capping enzyme, catalytic domain"/>
    <property type="match status" value="1"/>
</dbReference>
<dbReference type="EMBL" id="WJHE01000185">
    <property type="protein sequence ID" value="MST31959.1"/>
    <property type="molecule type" value="Genomic_DNA"/>
</dbReference>
<keyword evidence="3" id="KW-0808">Transferase</keyword>